<dbReference type="InterPro" id="IPR025836">
    <property type="entry name" value="Zn_knuckle_CX2CX4HX4C"/>
</dbReference>
<sequence length="439" mass="51376">MSSTDSLIQSMNMVTIEDEEEIGYEIIAEEQEQPSQYFQGFNPKLCVVGRFIVEVDIRRVMEGCPWSFNRRALVMSRLKDGENPRSVVLNSLELWVQVYDMKPGFMSEKILQGIGNYIGHHVSNCQSNFNGVWKEYMRIRVSINLNNPLRRRMKMKMNGEEWFWVNFRYENVPMFCFICGIVGHSEKYCSKLFEHEAEEITKPYGPWLRAPFRGQGHQFTWERDVGGAEWIEVRLDRALVTSSFLDVFTDAKLINLEQAWRLIQFPEKLVSQVFKARYFPNGSYLDAQIGSNPSYIWRSILAAQEMIKQGVSCRVGSGETINILNSPWLPSDSDPYIRTQSQSLINQKVAALMMNGERKWDEEVIYDIFSQRDAEMILSIPLDHDNVDNWYWRRDKLGMYTVKGGYLFLQELKQPTRLVPFKNGSKESLIKKRKQKRRL</sequence>
<evidence type="ECO:0000259" key="1">
    <source>
        <dbReference type="Pfam" id="PF14392"/>
    </source>
</evidence>
<protein>
    <recommendedName>
        <fullName evidence="1">Zinc knuckle CX2CX4HX4C domain-containing protein</fullName>
    </recommendedName>
</protein>
<dbReference type="InterPro" id="IPR040256">
    <property type="entry name" value="At4g02000-like"/>
</dbReference>
<gene>
    <name evidence="2" type="ORF">POM88_044662</name>
</gene>
<evidence type="ECO:0000313" key="2">
    <source>
        <dbReference type="EMBL" id="KAK1360188.1"/>
    </source>
</evidence>
<reference evidence="2" key="1">
    <citation type="submission" date="2023-02" db="EMBL/GenBank/DDBJ databases">
        <title>Genome of toxic invasive species Heracleum sosnowskyi carries increased number of genes despite the absence of recent whole-genome duplications.</title>
        <authorList>
            <person name="Schelkunov M."/>
            <person name="Shtratnikova V."/>
            <person name="Makarenko M."/>
            <person name="Klepikova A."/>
            <person name="Omelchenko D."/>
            <person name="Novikova G."/>
            <person name="Obukhova E."/>
            <person name="Bogdanov V."/>
            <person name="Penin A."/>
            <person name="Logacheva M."/>
        </authorList>
    </citation>
    <scope>NUCLEOTIDE SEQUENCE</scope>
    <source>
        <strain evidence="2">Hsosn_3</strain>
        <tissue evidence="2">Leaf</tissue>
    </source>
</reference>
<dbReference type="EMBL" id="JAUIZM010000010">
    <property type="protein sequence ID" value="KAK1360188.1"/>
    <property type="molecule type" value="Genomic_DNA"/>
</dbReference>
<dbReference type="Pfam" id="PF14392">
    <property type="entry name" value="zf-CCHC_4"/>
    <property type="match status" value="1"/>
</dbReference>
<reference evidence="2" key="2">
    <citation type="submission" date="2023-05" db="EMBL/GenBank/DDBJ databases">
        <authorList>
            <person name="Schelkunov M.I."/>
        </authorList>
    </citation>
    <scope>NUCLEOTIDE SEQUENCE</scope>
    <source>
        <strain evidence="2">Hsosn_3</strain>
        <tissue evidence="2">Leaf</tissue>
    </source>
</reference>
<dbReference type="PANTHER" id="PTHR31286:SF153">
    <property type="entry name" value="DUF4283 DOMAIN PROTEIN"/>
    <property type="match status" value="1"/>
</dbReference>
<accession>A0AAD8H4W4</accession>
<evidence type="ECO:0000313" key="3">
    <source>
        <dbReference type="Proteomes" id="UP001237642"/>
    </source>
</evidence>
<dbReference type="Proteomes" id="UP001237642">
    <property type="component" value="Unassembled WGS sequence"/>
</dbReference>
<proteinExistence type="predicted"/>
<dbReference type="PANTHER" id="PTHR31286">
    <property type="entry name" value="GLYCINE-RICH CELL WALL STRUCTURAL PROTEIN 1.8-LIKE"/>
    <property type="match status" value="1"/>
</dbReference>
<feature type="domain" description="Zinc knuckle CX2CX4HX4C" evidence="1">
    <location>
        <begin position="145"/>
        <end position="191"/>
    </location>
</feature>
<organism evidence="2 3">
    <name type="scientific">Heracleum sosnowskyi</name>
    <dbReference type="NCBI Taxonomy" id="360622"/>
    <lineage>
        <taxon>Eukaryota</taxon>
        <taxon>Viridiplantae</taxon>
        <taxon>Streptophyta</taxon>
        <taxon>Embryophyta</taxon>
        <taxon>Tracheophyta</taxon>
        <taxon>Spermatophyta</taxon>
        <taxon>Magnoliopsida</taxon>
        <taxon>eudicotyledons</taxon>
        <taxon>Gunneridae</taxon>
        <taxon>Pentapetalae</taxon>
        <taxon>asterids</taxon>
        <taxon>campanulids</taxon>
        <taxon>Apiales</taxon>
        <taxon>Apiaceae</taxon>
        <taxon>Apioideae</taxon>
        <taxon>apioid superclade</taxon>
        <taxon>Tordylieae</taxon>
        <taxon>Tordyliinae</taxon>
        <taxon>Heracleum</taxon>
    </lineage>
</organism>
<dbReference type="AlphaFoldDB" id="A0AAD8H4W4"/>
<comment type="caution">
    <text evidence="2">The sequence shown here is derived from an EMBL/GenBank/DDBJ whole genome shotgun (WGS) entry which is preliminary data.</text>
</comment>
<keyword evidence="3" id="KW-1185">Reference proteome</keyword>
<name>A0AAD8H4W4_9APIA</name>